<comment type="caution">
    <text evidence="1">The sequence shown here is derived from an EMBL/GenBank/DDBJ whole genome shotgun (WGS) entry which is preliminary data.</text>
</comment>
<evidence type="ECO:0000313" key="1">
    <source>
        <dbReference type="EMBL" id="GFY77765.1"/>
    </source>
</evidence>
<proteinExistence type="predicted"/>
<name>A0A8X7CT52_9ARAC</name>
<accession>A0A8X7CT52</accession>
<dbReference type="AlphaFoldDB" id="A0A8X7CT52"/>
<dbReference type="Proteomes" id="UP000886998">
    <property type="component" value="Unassembled WGS sequence"/>
</dbReference>
<keyword evidence="2" id="KW-1185">Reference proteome</keyword>
<organism evidence="1 2">
    <name type="scientific">Trichonephila inaurata madagascariensis</name>
    <dbReference type="NCBI Taxonomy" id="2747483"/>
    <lineage>
        <taxon>Eukaryota</taxon>
        <taxon>Metazoa</taxon>
        <taxon>Ecdysozoa</taxon>
        <taxon>Arthropoda</taxon>
        <taxon>Chelicerata</taxon>
        <taxon>Arachnida</taxon>
        <taxon>Araneae</taxon>
        <taxon>Araneomorphae</taxon>
        <taxon>Entelegynae</taxon>
        <taxon>Araneoidea</taxon>
        <taxon>Nephilidae</taxon>
        <taxon>Trichonephila</taxon>
        <taxon>Trichonephila inaurata</taxon>
    </lineage>
</organism>
<protein>
    <submittedName>
        <fullName evidence="1">Uncharacterized protein</fullName>
    </submittedName>
</protein>
<gene>
    <name evidence="1" type="ORF">TNIN_300401</name>
</gene>
<sequence>MSSEVNLNEKNEFHMEDRNSKMVEYALSNCLQTGFTRQNDLDKCRPHNSTKVFPDGCIGYGLMKINAGVDLMTNEF</sequence>
<reference evidence="1" key="1">
    <citation type="submission" date="2020-08" db="EMBL/GenBank/DDBJ databases">
        <title>Multicomponent nature underlies the extraordinary mechanical properties of spider dragline silk.</title>
        <authorList>
            <person name="Kono N."/>
            <person name="Nakamura H."/>
            <person name="Mori M."/>
            <person name="Yoshida Y."/>
            <person name="Ohtoshi R."/>
            <person name="Malay A.D."/>
            <person name="Moran D.A.P."/>
            <person name="Tomita M."/>
            <person name="Numata K."/>
            <person name="Arakawa K."/>
        </authorList>
    </citation>
    <scope>NUCLEOTIDE SEQUENCE</scope>
</reference>
<dbReference type="EMBL" id="BMAV01022642">
    <property type="protein sequence ID" value="GFY77765.1"/>
    <property type="molecule type" value="Genomic_DNA"/>
</dbReference>
<evidence type="ECO:0000313" key="2">
    <source>
        <dbReference type="Proteomes" id="UP000886998"/>
    </source>
</evidence>